<dbReference type="Gene3D" id="1.20.1440.180">
    <property type="entry name" value="KEN domain"/>
    <property type="match status" value="1"/>
</dbReference>
<dbReference type="PROSITE" id="PS51392">
    <property type="entry name" value="KEN"/>
    <property type="match status" value="1"/>
</dbReference>
<keyword evidence="7" id="KW-1185">Reference proteome</keyword>
<dbReference type="Proteomes" id="UP001642540">
    <property type="component" value="Unassembled WGS sequence"/>
</dbReference>
<evidence type="ECO:0000313" key="7">
    <source>
        <dbReference type="Proteomes" id="UP001642540"/>
    </source>
</evidence>
<sequence>MVFNRSLNFLCFNSNFKTKSADIFSLGCVYYFVLTWGKHPFGLPLRRNANILVSKGKFDELEKEHEGFSWLLSSMTSKTIDKRPPASEILQHHIFWTKEKSLNFLVNISNRTKTPSVRLDNCITSLEARIKLFHDKSDTWLPSLCPVLRNHLTVKFGKKQKASTVMDLIRLIRNMHNHISEEVVPSELKKAMGVSSSDFFDYWITRFPYIVAVTWIAFRPLKKQQDYGLVDYYSEFNFEFGTFKK</sequence>
<accession>A0ABP1PP71</accession>
<name>A0ABP1PP71_9HEXA</name>
<feature type="domain" description="KEN" evidence="5">
    <location>
        <begin position="98"/>
        <end position="235"/>
    </location>
</feature>
<dbReference type="InterPro" id="IPR010513">
    <property type="entry name" value="KEN_dom"/>
</dbReference>
<keyword evidence="1" id="KW-0732">Signal</keyword>
<dbReference type="SUPFAM" id="SSF56112">
    <property type="entry name" value="Protein kinase-like (PK-like)"/>
    <property type="match status" value="1"/>
</dbReference>
<evidence type="ECO:0000256" key="3">
    <source>
        <dbReference type="ARBA" id="ARBA00022840"/>
    </source>
</evidence>
<dbReference type="Pfam" id="PF06479">
    <property type="entry name" value="Ribonuc_2-5A"/>
    <property type="match status" value="1"/>
</dbReference>
<dbReference type="PANTHER" id="PTHR13954:SF6">
    <property type="entry name" value="NON-SPECIFIC SERINE_THREONINE PROTEIN KINASE"/>
    <property type="match status" value="1"/>
</dbReference>
<evidence type="ECO:0000256" key="2">
    <source>
        <dbReference type="ARBA" id="ARBA00022741"/>
    </source>
</evidence>
<comment type="caution">
    <text evidence="6">The sequence shown here is derived from an EMBL/GenBank/DDBJ whole genome shotgun (WGS) entry which is preliminary data.</text>
</comment>
<organism evidence="6 7">
    <name type="scientific">Orchesella dallaii</name>
    <dbReference type="NCBI Taxonomy" id="48710"/>
    <lineage>
        <taxon>Eukaryota</taxon>
        <taxon>Metazoa</taxon>
        <taxon>Ecdysozoa</taxon>
        <taxon>Arthropoda</taxon>
        <taxon>Hexapoda</taxon>
        <taxon>Collembola</taxon>
        <taxon>Entomobryomorpha</taxon>
        <taxon>Entomobryoidea</taxon>
        <taxon>Orchesellidae</taxon>
        <taxon>Orchesellinae</taxon>
        <taxon>Orchesella</taxon>
    </lineage>
</organism>
<keyword evidence="3" id="KW-0067">ATP-binding</keyword>
<feature type="domain" description="Protein kinase" evidence="4">
    <location>
        <begin position="1"/>
        <end position="95"/>
    </location>
</feature>
<protein>
    <submittedName>
        <fullName evidence="6">Uncharacterized protein</fullName>
    </submittedName>
</protein>
<dbReference type="PROSITE" id="PS50011">
    <property type="entry name" value="PROTEIN_KINASE_DOM"/>
    <property type="match status" value="1"/>
</dbReference>
<evidence type="ECO:0000256" key="1">
    <source>
        <dbReference type="ARBA" id="ARBA00022729"/>
    </source>
</evidence>
<dbReference type="PANTHER" id="PTHR13954">
    <property type="entry name" value="IRE1-RELATED"/>
    <property type="match status" value="1"/>
</dbReference>
<reference evidence="6 7" key="1">
    <citation type="submission" date="2024-08" db="EMBL/GenBank/DDBJ databases">
        <authorList>
            <person name="Cucini C."/>
            <person name="Frati F."/>
        </authorList>
    </citation>
    <scope>NUCLEOTIDE SEQUENCE [LARGE SCALE GENOMIC DNA]</scope>
</reference>
<dbReference type="InterPro" id="IPR011009">
    <property type="entry name" value="Kinase-like_dom_sf"/>
</dbReference>
<dbReference type="InterPro" id="IPR000719">
    <property type="entry name" value="Prot_kinase_dom"/>
</dbReference>
<proteinExistence type="predicted"/>
<dbReference type="Gene3D" id="1.10.510.10">
    <property type="entry name" value="Transferase(Phosphotransferase) domain 1"/>
    <property type="match status" value="1"/>
</dbReference>
<dbReference type="InterPro" id="IPR038357">
    <property type="entry name" value="KEN_sf"/>
</dbReference>
<evidence type="ECO:0000259" key="4">
    <source>
        <dbReference type="PROSITE" id="PS50011"/>
    </source>
</evidence>
<evidence type="ECO:0000313" key="6">
    <source>
        <dbReference type="EMBL" id="CAL8068549.1"/>
    </source>
</evidence>
<keyword evidence="2" id="KW-0547">Nucleotide-binding</keyword>
<evidence type="ECO:0000259" key="5">
    <source>
        <dbReference type="PROSITE" id="PS51392"/>
    </source>
</evidence>
<dbReference type="EMBL" id="CAXLJM020000001">
    <property type="protein sequence ID" value="CAL8068549.1"/>
    <property type="molecule type" value="Genomic_DNA"/>
</dbReference>
<dbReference type="InterPro" id="IPR045133">
    <property type="entry name" value="IRE1/2-like"/>
</dbReference>
<gene>
    <name evidence="6" type="ORF">ODALV1_LOCUS331</name>
</gene>